<feature type="transmembrane region" description="Helical" evidence="1">
    <location>
        <begin position="41"/>
        <end position="64"/>
    </location>
</feature>
<evidence type="ECO:0000313" key="2">
    <source>
        <dbReference type="EMBL" id="GGD28408.1"/>
    </source>
</evidence>
<keyword evidence="1" id="KW-1133">Transmembrane helix</keyword>
<feature type="transmembrane region" description="Helical" evidence="1">
    <location>
        <begin position="109"/>
        <end position="128"/>
    </location>
</feature>
<gene>
    <name evidence="2" type="ORF">GCM10010915_05530</name>
</gene>
<comment type="caution">
    <text evidence="2">The sequence shown here is derived from an EMBL/GenBank/DDBJ whole genome shotgun (WGS) entry which is preliminary data.</text>
</comment>
<organism evidence="2 3">
    <name type="scientific">Microbacterium faecale</name>
    <dbReference type="NCBI Taxonomy" id="1804630"/>
    <lineage>
        <taxon>Bacteria</taxon>
        <taxon>Bacillati</taxon>
        <taxon>Actinomycetota</taxon>
        <taxon>Actinomycetes</taxon>
        <taxon>Micrococcales</taxon>
        <taxon>Microbacteriaceae</taxon>
        <taxon>Microbacterium</taxon>
    </lineage>
</organism>
<dbReference type="RefSeq" id="WP_229730874.1">
    <property type="nucleotide sequence ID" value="NZ_BMHO01000001.1"/>
</dbReference>
<dbReference type="EMBL" id="BMHO01000001">
    <property type="protein sequence ID" value="GGD28408.1"/>
    <property type="molecule type" value="Genomic_DNA"/>
</dbReference>
<feature type="transmembrane region" description="Helical" evidence="1">
    <location>
        <begin position="180"/>
        <end position="201"/>
    </location>
</feature>
<dbReference type="Proteomes" id="UP000633205">
    <property type="component" value="Unassembled WGS sequence"/>
</dbReference>
<keyword evidence="1" id="KW-0472">Membrane</keyword>
<keyword evidence="3" id="KW-1185">Reference proteome</keyword>
<evidence type="ECO:0008006" key="4">
    <source>
        <dbReference type="Google" id="ProtNLM"/>
    </source>
</evidence>
<protein>
    <recommendedName>
        <fullName evidence="4">Integral membrane protein</fullName>
    </recommendedName>
</protein>
<evidence type="ECO:0000313" key="3">
    <source>
        <dbReference type="Proteomes" id="UP000633205"/>
    </source>
</evidence>
<accession>A0A917DDD5</accession>
<evidence type="ECO:0000256" key="1">
    <source>
        <dbReference type="SAM" id="Phobius"/>
    </source>
</evidence>
<sequence>MTARKWFAAVRFGAAALCVVALVHRQLWGLSSQTIAGQNFFAYLTIQSNIAFAIIAVIGGAIAMRRDEDPRWFTDARTVVLSWTITAGLVFALLVWQSGVRGVPMTVPWSDHVLHFLLPAIAIVAWNIGPGRRAARWRLVAFVLLYPVLWGVFTLWRGSHIGWYPYYFLDLRQVSGIPEFLGTCVIALSVFAAVACGLIALSRWRETVPDSHTRSRDMRWRWPARYRRITTHPKEML</sequence>
<dbReference type="InterPro" id="IPR049713">
    <property type="entry name" value="Pr6Pr-like"/>
</dbReference>
<proteinExistence type="predicted"/>
<reference evidence="2" key="1">
    <citation type="journal article" date="2014" name="Int. J. Syst. Evol. Microbiol.">
        <title>Complete genome sequence of Corynebacterium casei LMG S-19264T (=DSM 44701T), isolated from a smear-ripened cheese.</title>
        <authorList>
            <consortium name="US DOE Joint Genome Institute (JGI-PGF)"/>
            <person name="Walter F."/>
            <person name="Albersmeier A."/>
            <person name="Kalinowski J."/>
            <person name="Ruckert C."/>
        </authorList>
    </citation>
    <scope>NUCLEOTIDE SEQUENCE</scope>
    <source>
        <strain evidence="2">CGMCC 1.15152</strain>
    </source>
</reference>
<feature type="transmembrane region" description="Helical" evidence="1">
    <location>
        <begin position="140"/>
        <end position="160"/>
    </location>
</feature>
<keyword evidence="1" id="KW-0812">Transmembrane</keyword>
<name>A0A917DDD5_9MICO</name>
<dbReference type="NCBIfam" id="NF038065">
    <property type="entry name" value="Pr6Pr"/>
    <property type="match status" value="1"/>
</dbReference>
<reference evidence="2" key="2">
    <citation type="submission" date="2020-09" db="EMBL/GenBank/DDBJ databases">
        <authorList>
            <person name="Sun Q."/>
            <person name="Zhou Y."/>
        </authorList>
    </citation>
    <scope>NUCLEOTIDE SEQUENCE</scope>
    <source>
        <strain evidence="2">CGMCC 1.15152</strain>
    </source>
</reference>
<dbReference type="AlphaFoldDB" id="A0A917DDD5"/>
<feature type="transmembrane region" description="Helical" evidence="1">
    <location>
        <begin position="76"/>
        <end position="97"/>
    </location>
</feature>